<organism evidence="1 2">
    <name type="scientific">Psophocarpus tetragonolobus</name>
    <name type="common">Winged bean</name>
    <name type="synonym">Dolichos tetragonolobus</name>
    <dbReference type="NCBI Taxonomy" id="3891"/>
    <lineage>
        <taxon>Eukaryota</taxon>
        <taxon>Viridiplantae</taxon>
        <taxon>Streptophyta</taxon>
        <taxon>Embryophyta</taxon>
        <taxon>Tracheophyta</taxon>
        <taxon>Spermatophyta</taxon>
        <taxon>Magnoliopsida</taxon>
        <taxon>eudicotyledons</taxon>
        <taxon>Gunneridae</taxon>
        <taxon>Pentapetalae</taxon>
        <taxon>rosids</taxon>
        <taxon>fabids</taxon>
        <taxon>Fabales</taxon>
        <taxon>Fabaceae</taxon>
        <taxon>Papilionoideae</taxon>
        <taxon>50 kb inversion clade</taxon>
        <taxon>NPAAA clade</taxon>
        <taxon>indigoferoid/millettioid clade</taxon>
        <taxon>Phaseoleae</taxon>
        <taxon>Psophocarpus</taxon>
    </lineage>
</organism>
<proteinExistence type="predicted"/>
<comment type="caution">
    <text evidence="1">The sequence shown here is derived from an EMBL/GenBank/DDBJ whole genome shotgun (WGS) entry which is preliminary data.</text>
</comment>
<sequence length="111" mass="12189">MMHQLVVPRPVFRVLQSASRMYSIDSFKFVLTSTDKFQLATDSLAGLRISDEDDSSEQLGKVMQLISPCLSPPKSLDVDNDAASGVGSLFEKMVGGFSKPSPVRNLIKERP</sequence>
<name>A0AAN9SGZ8_PSOTE</name>
<accession>A0AAN9SGZ8</accession>
<dbReference type="Proteomes" id="UP001386955">
    <property type="component" value="Unassembled WGS sequence"/>
</dbReference>
<dbReference type="AlphaFoldDB" id="A0AAN9SGZ8"/>
<evidence type="ECO:0000313" key="1">
    <source>
        <dbReference type="EMBL" id="KAK7393828.1"/>
    </source>
</evidence>
<reference evidence="1 2" key="1">
    <citation type="submission" date="2024-01" db="EMBL/GenBank/DDBJ databases">
        <title>The genomes of 5 underutilized Papilionoideae crops provide insights into root nodulation and disease resistanc.</title>
        <authorList>
            <person name="Jiang F."/>
        </authorList>
    </citation>
    <scope>NUCLEOTIDE SEQUENCE [LARGE SCALE GENOMIC DNA]</scope>
    <source>
        <strain evidence="1">DUOXIRENSHENG_FW03</strain>
        <tissue evidence="1">Leaves</tissue>
    </source>
</reference>
<evidence type="ECO:0000313" key="2">
    <source>
        <dbReference type="Proteomes" id="UP001386955"/>
    </source>
</evidence>
<dbReference type="EMBL" id="JAYMYS010000005">
    <property type="protein sequence ID" value="KAK7393828.1"/>
    <property type="molecule type" value="Genomic_DNA"/>
</dbReference>
<protein>
    <submittedName>
        <fullName evidence="1">Uncharacterized protein</fullName>
    </submittedName>
</protein>
<gene>
    <name evidence="1" type="ORF">VNO78_22392</name>
</gene>
<keyword evidence="2" id="KW-1185">Reference proteome</keyword>